<evidence type="ECO:0000256" key="2">
    <source>
        <dbReference type="ARBA" id="ARBA00022898"/>
    </source>
</evidence>
<dbReference type="HOGENOM" id="CLU_005446_1_0_1"/>
<reference evidence="6 7" key="1">
    <citation type="journal article" date="2011" name="PLoS Genet.">
        <title>Genome sequencing and comparative transcriptomics of the model entomopathogenic fungi Metarhizium anisopliae and M. acridum.</title>
        <authorList>
            <person name="Gao Q."/>
            <person name="Jin K."/>
            <person name="Ying S.H."/>
            <person name="Zhang Y."/>
            <person name="Xiao G."/>
            <person name="Shang Y."/>
            <person name="Duan Z."/>
            <person name="Hu X."/>
            <person name="Xie X.Q."/>
            <person name="Zhou G."/>
            <person name="Peng G."/>
            <person name="Luo Z."/>
            <person name="Huang W."/>
            <person name="Wang B."/>
            <person name="Fang W."/>
            <person name="Wang S."/>
            <person name="Zhong Y."/>
            <person name="Ma L.J."/>
            <person name="St Leger R.J."/>
            <person name="Zhao G.P."/>
            <person name="Pei Y."/>
            <person name="Feng M.G."/>
            <person name="Xia Y."/>
            <person name="Wang C."/>
        </authorList>
    </citation>
    <scope>NUCLEOTIDE SEQUENCE [LARGE SCALE GENOMIC DNA]</scope>
    <source>
        <strain evidence="6 7">CQMa 102</strain>
    </source>
</reference>
<dbReference type="Pfam" id="PF00282">
    <property type="entry name" value="Pyridoxal_deC"/>
    <property type="match status" value="1"/>
</dbReference>
<dbReference type="OMA" id="FHVANHR"/>
<dbReference type="PANTHER" id="PTHR42735">
    <property type="match status" value="1"/>
</dbReference>
<dbReference type="InterPro" id="IPR049373">
    <property type="entry name" value="TyrDC_C"/>
</dbReference>
<gene>
    <name evidence="6" type="ORF">MAC_09521</name>
</gene>
<dbReference type="InterPro" id="IPR015424">
    <property type="entry name" value="PyrdxlP-dep_Trfase"/>
</dbReference>
<organism evidence="7">
    <name type="scientific">Metarhizium acridum (strain CQMa 102)</name>
    <dbReference type="NCBI Taxonomy" id="655827"/>
    <lineage>
        <taxon>Eukaryota</taxon>
        <taxon>Fungi</taxon>
        <taxon>Dikarya</taxon>
        <taxon>Ascomycota</taxon>
        <taxon>Pezizomycotina</taxon>
        <taxon>Sordariomycetes</taxon>
        <taxon>Hypocreomycetidae</taxon>
        <taxon>Hypocreales</taxon>
        <taxon>Clavicipitaceae</taxon>
        <taxon>Metarhizium</taxon>
    </lineage>
</organism>
<evidence type="ECO:0000313" key="7">
    <source>
        <dbReference type="Proteomes" id="UP000002499"/>
    </source>
</evidence>
<keyword evidence="2 4" id="KW-0663">Pyridoxal phosphate</keyword>
<keyword evidence="3" id="KW-0456">Lyase</keyword>
<evidence type="ECO:0000256" key="3">
    <source>
        <dbReference type="ARBA" id="ARBA00023239"/>
    </source>
</evidence>
<dbReference type="InParanoid" id="E9EI23"/>
<sequence length="1034" mass="115984">MSQEDSEEQNAVLSYFIGPKGSNLPDFRANINTILDELLEARLNYFSEDEKFITARVRRSPEFQQIRDNLSHAVRKAAQLLGEHSVPFWSPRYEAHMCMDLTMPALLGYFMTMLYNPNNVALEASPITTLVELKVGQQLCTLFGYNTEIPKSPSSNVPVGWGHITSGGTVANLESMWVARNLKFYPLALVQAMKEGDLKFVAHKFKVKPCKPDAEEKLLVEMSTWELLNLRPETVLDLPRKLSDEFDISSKFIEDAHKPYNIQTVGREPLEKYFKVEKQAKYLISTTHHYSWPKGAAITGLGSGAIINIPVDNDARVDLQVLEEKLLECAKSQTPVYAVVAVIGSTEEGAVDRLSKIVELRKELQDKHGLSFLIHADAAWGGYFATMLRRTQYGPVETKHIATASGEDNVSFTAEGTSDIKRLVPALCLKKTSEEDLLALKHADSITVDPHKAGYIPYPAGSLVYRDGRLRHLVTWSVPYLSQGSSDNIGIYGVEGSKPGAAAMSAWFSNHTIGLNPSGYGMLLGEAAFTSGRLSAYYATMDNEFFTCIPFNMLPAEENGAKKFDSDEVKKQKQWIRTNIIGKSNQQIIKSPEAVNMLRMLGSDLNINAFAINWRNKDKSLNNDLDEANYLMKRVTDRLSVTSANTDPTKIPMFLTSTNFGPDDYGKCAQTFMERIGVEKCDQGLFVMRNVVMNPFPTEMDFVEKLMNKFEKVVKEEVKVCRERNTPKHPVHFLVQGPRALEKTTDFFLVFQTYFNSATRRQQLILSATMNNRLARSYSSLVENDASAVIFLKSCHKLDIKEDIAMQIKRGELVKLDVEIYRKGYEYVRIPSRISSDRPSLTGDRSDAQAGEVTFKKVIKSRPLNSANQDRDYPAHFMPFYLYGTEKQKHISHMLVRAPNIDLSASDVSFSEPLPKAVNDLLGKGLILGLSDIPEASKQPMPMKNKLLPKNFFFGEKKKFKVEVWEDPNESWSAGPGLLQGLKNKLYTGTMTLGQSVLVDAEGPNKDKFVRITVDSDSWQKELDAIAAVLSGTN</sequence>
<dbReference type="GO" id="GO:0019752">
    <property type="term" value="P:carboxylic acid metabolic process"/>
    <property type="evidence" value="ECO:0007669"/>
    <property type="project" value="InterPro"/>
</dbReference>
<dbReference type="InterPro" id="IPR015421">
    <property type="entry name" value="PyrdxlP-dep_Trfase_major"/>
</dbReference>
<dbReference type="AlphaFoldDB" id="E9EI23"/>
<dbReference type="OrthoDB" id="2161780at2759"/>
<dbReference type="PANTHER" id="PTHR42735:SF4">
    <property type="entry name" value="PYRIDOXAL PHOSPHATE-DEPENDENT DECARBOXYLASE FAMILY PROTEIN"/>
    <property type="match status" value="1"/>
</dbReference>
<dbReference type="Gene3D" id="3.40.640.10">
    <property type="entry name" value="Type I PLP-dependent aspartate aminotransferase-like (Major domain)"/>
    <property type="match status" value="1"/>
</dbReference>
<dbReference type="GO" id="GO:0030170">
    <property type="term" value="F:pyridoxal phosphate binding"/>
    <property type="evidence" value="ECO:0007669"/>
    <property type="project" value="InterPro"/>
</dbReference>
<proteinExistence type="predicted"/>
<evidence type="ECO:0000259" key="5">
    <source>
        <dbReference type="Pfam" id="PF21391"/>
    </source>
</evidence>
<dbReference type="GO" id="GO:0016830">
    <property type="term" value="F:carbon-carbon lyase activity"/>
    <property type="evidence" value="ECO:0007669"/>
    <property type="project" value="InterPro"/>
</dbReference>
<dbReference type="SUPFAM" id="SSF53383">
    <property type="entry name" value="PLP-dependent transferases"/>
    <property type="match status" value="1"/>
</dbReference>
<dbReference type="Pfam" id="PF21391">
    <property type="entry name" value="tyr_de_CO2_C"/>
    <property type="match status" value="1"/>
</dbReference>
<dbReference type="InterPro" id="IPR002129">
    <property type="entry name" value="PyrdxlP-dep_de-COase"/>
</dbReference>
<keyword evidence="7" id="KW-1185">Reference proteome</keyword>
<evidence type="ECO:0000313" key="6">
    <source>
        <dbReference type="EMBL" id="EFY84443.1"/>
    </source>
</evidence>
<name>E9EI23_METAQ</name>
<protein>
    <submittedName>
        <fullName evidence="6">Pyridoxal-dependent decarboxylase domain protein</fullName>
    </submittedName>
</protein>
<accession>E9EI23</accession>
<dbReference type="Proteomes" id="UP000002499">
    <property type="component" value="Unassembled WGS sequence"/>
</dbReference>
<dbReference type="EMBL" id="GL698626">
    <property type="protein sequence ID" value="EFY84443.1"/>
    <property type="molecule type" value="Genomic_DNA"/>
</dbReference>
<comment type="cofactor">
    <cofactor evidence="1 4">
        <name>pyridoxal 5'-phosphate</name>
        <dbReference type="ChEBI" id="CHEBI:597326"/>
    </cofactor>
</comment>
<dbReference type="eggNOG" id="KOG0629">
    <property type="taxonomic scope" value="Eukaryota"/>
</dbReference>
<evidence type="ECO:0000256" key="1">
    <source>
        <dbReference type="ARBA" id="ARBA00001933"/>
    </source>
</evidence>
<evidence type="ECO:0000256" key="4">
    <source>
        <dbReference type="PIRSR" id="PIRSR602129-50"/>
    </source>
</evidence>
<dbReference type="InterPro" id="IPR050477">
    <property type="entry name" value="GrpII_AminoAcid_Decarb"/>
</dbReference>
<feature type="modified residue" description="N6-(pyridoxal phosphate)lysine" evidence="4">
    <location>
        <position position="452"/>
    </location>
</feature>
<feature type="domain" description="L-tyrosine decarboxylase C-terminal" evidence="5">
    <location>
        <begin position="600"/>
        <end position="717"/>
    </location>
</feature>
<dbReference type="STRING" id="655827.E9EI23"/>